<dbReference type="Proteomes" id="UP000075714">
    <property type="component" value="Unassembled WGS sequence"/>
</dbReference>
<feature type="region of interest" description="Disordered" evidence="1">
    <location>
        <begin position="1"/>
        <end position="42"/>
    </location>
</feature>
<organism evidence="2 3">
    <name type="scientific">Gonium pectorale</name>
    <name type="common">Green alga</name>
    <dbReference type="NCBI Taxonomy" id="33097"/>
    <lineage>
        <taxon>Eukaryota</taxon>
        <taxon>Viridiplantae</taxon>
        <taxon>Chlorophyta</taxon>
        <taxon>core chlorophytes</taxon>
        <taxon>Chlorophyceae</taxon>
        <taxon>CS clade</taxon>
        <taxon>Chlamydomonadales</taxon>
        <taxon>Volvocaceae</taxon>
        <taxon>Gonium</taxon>
    </lineage>
</organism>
<sequence length="435" mass="44765">MPARLKAELGQQPMMVPGLPPSASNSSSQLPTISRSAGFPSGSLSGSLLAITTTEPGLAGGLGSGAALNGSRGFERKPSVIREALKQQQQVQQQQSQGTPRAGQQPNDQGPLVQLASALAGQGPERVSGQRPERRSSLMPQQQILAAPSRSSVNGGSVGPGALLLGGQLGGQMGQMGQLSAGPQPAMDHPGARRSDPGDGFRSRALVPGPLDVAPLYNARGLNRSWGSGADETSPGAGESPGPFPPQPSPSGILGREALRQGMGSRGELVPGGELGGIKPGSQSGDLRLPRVSARGRNGAVRDKDRERDTSSSAPVPRASVVSQADVAAITEAMAAYQSEAGRLRAKALRRVDTKIKRAVLEKHLGPEPEYHGPPIMGGYSSNALTPTLRVGQLRPGQVAITPPSPPQPAPDVHRVGITTGSGLRTRPQESLPGR</sequence>
<evidence type="ECO:0000313" key="2">
    <source>
        <dbReference type="EMBL" id="KXZ55814.1"/>
    </source>
</evidence>
<reference evidence="3" key="1">
    <citation type="journal article" date="2016" name="Nat. Commun.">
        <title>The Gonium pectorale genome demonstrates co-option of cell cycle regulation during the evolution of multicellularity.</title>
        <authorList>
            <person name="Hanschen E.R."/>
            <person name="Marriage T.N."/>
            <person name="Ferris P.J."/>
            <person name="Hamaji T."/>
            <person name="Toyoda A."/>
            <person name="Fujiyama A."/>
            <person name="Neme R."/>
            <person name="Noguchi H."/>
            <person name="Minakuchi Y."/>
            <person name="Suzuki M."/>
            <person name="Kawai-Toyooka H."/>
            <person name="Smith D.R."/>
            <person name="Sparks H."/>
            <person name="Anderson J."/>
            <person name="Bakaric R."/>
            <person name="Luria V."/>
            <person name="Karger A."/>
            <person name="Kirschner M.W."/>
            <person name="Durand P.M."/>
            <person name="Michod R.E."/>
            <person name="Nozaki H."/>
            <person name="Olson B.J."/>
        </authorList>
    </citation>
    <scope>NUCLEOTIDE SEQUENCE [LARGE SCALE GENOMIC DNA]</scope>
    <source>
        <strain evidence="3">NIES-2863</strain>
    </source>
</reference>
<feature type="region of interest" description="Disordered" evidence="1">
    <location>
        <begin position="397"/>
        <end position="435"/>
    </location>
</feature>
<dbReference type="STRING" id="33097.A0A150H192"/>
<accession>A0A150H192</accession>
<gene>
    <name evidence="2" type="ORF">GPECTOR_2g1365</name>
</gene>
<feature type="compositionally biased region" description="Basic and acidic residues" evidence="1">
    <location>
        <begin position="73"/>
        <end position="85"/>
    </location>
</feature>
<dbReference type="OrthoDB" id="543530at2759"/>
<feature type="compositionally biased region" description="Polar residues" evidence="1">
    <location>
        <begin position="22"/>
        <end position="35"/>
    </location>
</feature>
<protein>
    <submittedName>
        <fullName evidence="2">Uncharacterized protein</fullName>
    </submittedName>
</protein>
<name>A0A150H192_GONPE</name>
<evidence type="ECO:0000313" key="3">
    <source>
        <dbReference type="Proteomes" id="UP000075714"/>
    </source>
</evidence>
<feature type="compositionally biased region" description="Low complexity" evidence="1">
    <location>
        <begin position="311"/>
        <end position="322"/>
    </location>
</feature>
<evidence type="ECO:0000256" key="1">
    <source>
        <dbReference type="SAM" id="MobiDB-lite"/>
    </source>
</evidence>
<proteinExistence type="predicted"/>
<feature type="region of interest" description="Disordered" evidence="1">
    <location>
        <begin position="164"/>
        <end position="322"/>
    </location>
</feature>
<dbReference type="AlphaFoldDB" id="A0A150H192"/>
<feature type="compositionally biased region" description="Basic and acidic residues" evidence="1">
    <location>
        <begin position="300"/>
        <end position="310"/>
    </location>
</feature>
<feature type="compositionally biased region" description="Polar residues" evidence="1">
    <location>
        <begin position="98"/>
        <end position="108"/>
    </location>
</feature>
<feature type="compositionally biased region" description="Low complexity" evidence="1">
    <location>
        <begin position="87"/>
        <end position="97"/>
    </location>
</feature>
<keyword evidence="3" id="KW-1185">Reference proteome</keyword>
<dbReference type="EMBL" id="LSYV01000003">
    <property type="protein sequence ID" value="KXZ55814.1"/>
    <property type="molecule type" value="Genomic_DNA"/>
</dbReference>
<feature type="region of interest" description="Disordered" evidence="1">
    <location>
        <begin position="54"/>
        <end position="109"/>
    </location>
</feature>
<comment type="caution">
    <text evidence="2">The sequence shown here is derived from an EMBL/GenBank/DDBJ whole genome shotgun (WGS) entry which is preliminary data.</text>
</comment>
<feature type="compositionally biased region" description="Basic and acidic residues" evidence="1">
    <location>
        <begin position="190"/>
        <end position="202"/>
    </location>
</feature>